<evidence type="ECO:0000256" key="8">
    <source>
        <dbReference type="SAM" id="Phobius"/>
    </source>
</evidence>
<reference evidence="11 12" key="1">
    <citation type="journal article" date="2024" name="Pathogens">
        <title>Characterization of a Novel Species of Legionella Isolated from a Healthcare Facility: Legionella resiliens sp. nov.</title>
        <authorList>
            <person name="Cristino S."/>
            <person name="Pascale M.R."/>
            <person name="Marino F."/>
            <person name="Derelitto C."/>
            <person name="Salaris S."/>
            <person name="Orsini M."/>
            <person name="Squarzoni S."/>
            <person name="Grottola A."/>
            <person name="Girolamini L."/>
        </authorList>
    </citation>
    <scope>NUCLEOTIDE SEQUENCE [LARGE SCALE GENOMIC DNA]</scope>
    <source>
        <strain evidence="11 12">8cVS16</strain>
    </source>
</reference>
<feature type="transmembrane region" description="Helical" evidence="8">
    <location>
        <begin position="77"/>
        <end position="96"/>
    </location>
</feature>
<keyword evidence="4 8" id="KW-0812">Transmembrane</keyword>
<dbReference type="RefSeq" id="WP_182352565.1">
    <property type="nucleotide sequence ID" value="NZ_JAJSPM010000005.1"/>
</dbReference>
<dbReference type="PANTHER" id="PTHR23028:SF53">
    <property type="entry name" value="ACYL_TRANSF_3 DOMAIN-CONTAINING PROTEIN"/>
    <property type="match status" value="1"/>
</dbReference>
<feature type="domain" description="SGNH" evidence="10">
    <location>
        <begin position="461"/>
        <end position="684"/>
    </location>
</feature>
<feature type="transmembrane region" description="Helical" evidence="8">
    <location>
        <begin position="330"/>
        <end position="354"/>
    </location>
</feature>
<dbReference type="InterPro" id="IPR050879">
    <property type="entry name" value="Acyltransferase_3"/>
</dbReference>
<sequence length="698" mass="79872">MSNYDLNYRPDIDGLRAIAVLSVVGFHVFPTLIKGGFIGVDIFFVISGFLISSIILNNLTNDNFNIFRFYSRRIKRIFPALLITLLVCLIVGWFILFPHEFAQLGKHVLSGAGFFSNFTFWSEAGYFDNLAETKPLLHLWSLGIEEQYYIIWPLLLYLIWKKPRIIPFVLLIIFIVSLTLNISVVHRDLVAAFYSPQTRFWELVAGSLLAYFIFKKQVSTAVPAARSCEQDTEHSLARGTVNKPAALYKNRLTSGKTLFQSASYINKKYYILQHVSSLMGFILLGISLLFINKTKIFPGWWAILPNIGTLLIILAGPRAWFNKVILSNRILIWIGLISFPLYLWHWPILSFAFILKGDHIGIKAGLMIILISIMFAWGTYSFVEKPIRLNQKNFIVYLLILIMLVIALMGFYCNSKEGFLNRPFWKNFNEVNAQFVGPAWQYTQNDTCLNRYPFDEAKDYRWWFCMTNKNKKPTVILLGNSFANQLYPGLLNSKLFSNETILSIGTCDAAKVDKTKSVDISDPAFPCAGERPIHQEKFINNIIKQNVGSLKYAIIAGLFASPSEDYISRLKRKIDFLEKNHIKVIIFLPHLLFNKDVKSCIRPFSRSTGCISDLKERNSLTQLSQSVIKAISKTNPNVVFFDPNDLFCDSKKCSMTDTNGLPFYRDQLHLSEYGSIKLIDLFEKQSEKNLSKTIITQA</sequence>
<feature type="transmembrane region" description="Helical" evidence="8">
    <location>
        <begin position="35"/>
        <end position="56"/>
    </location>
</feature>
<evidence type="ECO:0000259" key="9">
    <source>
        <dbReference type="Pfam" id="PF01757"/>
    </source>
</evidence>
<feature type="transmembrane region" description="Helical" evidence="8">
    <location>
        <begin position="165"/>
        <end position="186"/>
    </location>
</feature>
<dbReference type="InterPro" id="IPR036514">
    <property type="entry name" value="SGNH_hydro_sf"/>
</dbReference>
<dbReference type="PANTHER" id="PTHR23028">
    <property type="entry name" value="ACETYLTRANSFERASE"/>
    <property type="match status" value="1"/>
</dbReference>
<dbReference type="Gene3D" id="3.40.50.1110">
    <property type="entry name" value="SGNH hydrolase"/>
    <property type="match status" value="1"/>
</dbReference>
<feature type="transmembrane region" description="Helical" evidence="8">
    <location>
        <begin position="269"/>
        <end position="291"/>
    </location>
</feature>
<evidence type="ECO:0000256" key="5">
    <source>
        <dbReference type="ARBA" id="ARBA00022989"/>
    </source>
</evidence>
<dbReference type="Pfam" id="PF19040">
    <property type="entry name" value="SGNH"/>
    <property type="match status" value="1"/>
</dbReference>
<protein>
    <submittedName>
        <fullName evidence="11">Acyltransferase</fullName>
    </submittedName>
</protein>
<keyword evidence="3" id="KW-0808">Transferase</keyword>
<accession>A0ABS8X1Y2</accession>
<proteinExistence type="predicted"/>
<evidence type="ECO:0000256" key="4">
    <source>
        <dbReference type="ARBA" id="ARBA00022692"/>
    </source>
</evidence>
<feature type="domain" description="Acyltransferase 3" evidence="9">
    <location>
        <begin position="11"/>
        <end position="375"/>
    </location>
</feature>
<dbReference type="EMBL" id="JAJTND010000004">
    <property type="protein sequence ID" value="MCE3532750.1"/>
    <property type="molecule type" value="Genomic_DNA"/>
</dbReference>
<comment type="subcellular location">
    <subcellularLocation>
        <location evidence="1">Cell membrane</location>
        <topology evidence="1">Multi-pass membrane protein</topology>
    </subcellularLocation>
</comment>
<feature type="transmembrane region" description="Helical" evidence="8">
    <location>
        <begin position="394"/>
        <end position="412"/>
    </location>
</feature>
<name>A0ABS8X1Y2_9GAMM</name>
<dbReference type="Pfam" id="PF01757">
    <property type="entry name" value="Acyl_transf_3"/>
    <property type="match status" value="1"/>
</dbReference>
<gene>
    <name evidence="11" type="ORF">LXO92_10210</name>
</gene>
<dbReference type="Proteomes" id="UP001320170">
    <property type="component" value="Unassembled WGS sequence"/>
</dbReference>
<evidence type="ECO:0000313" key="11">
    <source>
        <dbReference type="EMBL" id="MCE3532750.1"/>
    </source>
</evidence>
<evidence type="ECO:0000256" key="1">
    <source>
        <dbReference type="ARBA" id="ARBA00004651"/>
    </source>
</evidence>
<keyword evidence="12" id="KW-1185">Reference proteome</keyword>
<feature type="transmembrane region" description="Helical" evidence="8">
    <location>
        <begin position="297"/>
        <end position="318"/>
    </location>
</feature>
<evidence type="ECO:0000259" key="10">
    <source>
        <dbReference type="Pfam" id="PF19040"/>
    </source>
</evidence>
<dbReference type="SUPFAM" id="SSF52266">
    <property type="entry name" value="SGNH hydrolase"/>
    <property type="match status" value="1"/>
</dbReference>
<feature type="transmembrane region" description="Helical" evidence="8">
    <location>
        <begin position="360"/>
        <end position="382"/>
    </location>
</feature>
<evidence type="ECO:0000256" key="7">
    <source>
        <dbReference type="ARBA" id="ARBA00023315"/>
    </source>
</evidence>
<evidence type="ECO:0000256" key="2">
    <source>
        <dbReference type="ARBA" id="ARBA00022475"/>
    </source>
</evidence>
<dbReference type="GO" id="GO:0016746">
    <property type="term" value="F:acyltransferase activity"/>
    <property type="evidence" value="ECO:0007669"/>
    <property type="project" value="UniProtKB-KW"/>
</dbReference>
<keyword evidence="6 8" id="KW-0472">Membrane</keyword>
<keyword evidence="5 8" id="KW-1133">Transmembrane helix</keyword>
<keyword evidence="2" id="KW-1003">Cell membrane</keyword>
<feature type="transmembrane region" description="Helical" evidence="8">
    <location>
        <begin position="137"/>
        <end position="158"/>
    </location>
</feature>
<keyword evidence="7 11" id="KW-0012">Acyltransferase</keyword>
<evidence type="ECO:0000313" key="12">
    <source>
        <dbReference type="Proteomes" id="UP001320170"/>
    </source>
</evidence>
<organism evidence="11 12">
    <name type="scientific">Legionella resiliens</name>
    <dbReference type="NCBI Taxonomy" id="2905958"/>
    <lineage>
        <taxon>Bacteria</taxon>
        <taxon>Pseudomonadati</taxon>
        <taxon>Pseudomonadota</taxon>
        <taxon>Gammaproteobacteria</taxon>
        <taxon>Legionellales</taxon>
        <taxon>Legionellaceae</taxon>
        <taxon>Legionella</taxon>
    </lineage>
</organism>
<feature type="transmembrane region" description="Helical" evidence="8">
    <location>
        <begin position="198"/>
        <end position="214"/>
    </location>
</feature>
<dbReference type="InterPro" id="IPR002656">
    <property type="entry name" value="Acyl_transf_3_dom"/>
</dbReference>
<evidence type="ECO:0000256" key="3">
    <source>
        <dbReference type="ARBA" id="ARBA00022679"/>
    </source>
</evidence>
<comment type="caution">
    <text evidence="11">The sequence shown here is derived from an EMBL/GenBank/DDBJ whole genome shotgun (WGS) entry which is preliminary data.</text>
</comment>
<evidence type="ECO:0000256" key="6">
    <source>
        <dbReference type="ARBA" id="ARBA00023136"/>
    </source>
</evidence>
<dbReference type="InterPro" id="IPR043968">
    <property type="entry name" value="SGNH"/>
</dbReference>